<dbReference type="Pfam" id="PF02545">
    <property type="entry name" value="Maf"/>
    <property type="match status" value="1"/>
</dbReference>
<accession>A0A9D1GTX0</accession>
<dbReference type="GO" id="GO:0005737">
    <property type="term" value="C:cytoplasm"/>
    <property type="evidence" value="ECO:0007669"/>
    <property type="project" value="UniProtKB-SubCell"/>
</dbReference>
<comment type="cofactor">
    <cofactor evidence="1 3">
        <name>a divalent metal cation</name>
        <dbReference type="ChEBI" id="CHEBI:60240"/>
    </cofactor>
</comment>
<proteinExistence type="inferred from homology"/>
<dbReference type="SUPFAM" id="SSF52972">
    <property type="entry name" value="ITPase-like"/>
    <property type="match status" value="1"/>
</dbReference>
<feature type="active site" description="Proton acceptor" evidence="3">
    <location>
        <position position="73"/>
    </location>
</feature>
<evidence type="ECO:0000313" key="5">
    <source>
        <dbReference type="Proteomes" id="UP000824136"/>
    </source>
</evidence>
<comment type="caution">
    <text evidence="4">The sequence shown here is derived from an EMBL/GenBank/DDBJ whole genome shotgun (WGS) entry which is preliminary data.</text>
</comment>
<dbReference type="InterPro" id="IPR029001">
    <property type="entry name" value="ITPase-like_fam"/>
</dbReference>
<dbReference type="CDD" id="cd00555">
    <property type="entry name" value="Maf"/>
    <property type="match status" value="1"/>
</dbReference>
<comment type="similarity">
    <text evidence="3">Belongs to the Maf family. YhdE subfamily.</text>
</comment>
<keyword evidence="2 3" id="KW-0378">Hydrolase</keyword>
<dbReference type="PIRSF" id="PIRSF006305">
    <property type="entry name" value="Maf"/>
    <property type="match status" value="1"/>
</dbReference>
<evidence type="ECO:0000256" key="1">
    <source>
        <dbReference type="ARBA" id="ARBA00001968"/>
    </source>
</evidence>
<feature type="site" description="Important for substrate specificity" evidence="3">
    <location>
        <position position="16"/>
    </location>
</feature>
<evidence type="ECO:0000256" key="2">
    <source>
        <dbReference type="ARBA" id="ARBA00022801"/>
    </source>
</evidence>
<feature type="site" description="Important for substrate specificity" evidence="3">
    <location>
        <position position="74"/>
    </location>
</feature>
<dbReference type="GO" id="GO:0047429">
    <property type="term" value="F:nucleoside triphosphate diphosphatase activity"/>
    <property type="evidence" value="ECO:0007669"/>
    <property type="project" value="UniProtKB-EC"/>
</dbReference>
<dbReference type="AlphaFoldDB" id="A0A9D1GTX0"/>
<reference evidence="4" key="1">
    <citation type="submission" date="2020-10" db="EMBL/GenBank/DDBJ databases">
        <authorList>
            <person name="Gilroy R."/>
        </authorList>
    </citation>
    <scope>NUCLEOTIDE SEQUENCE</scope>
    <source>
        <strain evidence="4">CHK33-4379</strain>
    </source>
</reference>
<organism evidence="4 5">
    <name type="scientific">Candidatus Faeciplasma pullistercoris</name>
    <dbReference type="NCBI Taxonomy" id="2840800"/>
    <lineage>
        <taxon>Bacteria</taxon>
        <taxon>Bacillati</taxon>
        <taxon>Bacillota</taxon>
        <taxon>Clostridia</taxon>
        <taxon>Eubacteriales</taxon>
        <taxon>Oscillospiraceae</taxon>
        <taxon>Oscillospiraceae incertae sedis</taxon>
        <taxon>Candidatus Faeciplasma</taxon>
    </lineage>
</organism>
<dbReference type="EC" id="3.6.1.9" evidence="3"/>
<sequence length="195" mass="21780">MSSAKIKYLLASQSPRRAELMKYITDEFEILPSDCDETVPDGIEPEEIPELLAARKALSVSRLKKNRLVIGCDTVVIIDGVILGKPHTPDRAISMLKTLSGRTHTVVSGVCICYKGKTMSFSQKTLVSFYELFEEEIRDYVQSCKPLDKAGAYGIQDKGGLFVREISGDYYNIVGLPVARLKREIDKLVSICERE</sequence>
<dbReference type="Gene3D" id="3.90.950.10">
    <property type="match status" value="1"/>
</dbReference>
<dbReference type="NCBIfam" id="TIGR00172">
    <property type="entry name" value="maf"/>
    <property type="match status" value="1"/>
</dbReference>
<reference evidence="4" key="2">
    <citation type="journal article" date="2021" name="PeerJ">
        <title>Extensive microbial diversity within the chicken gut microbiome revealed by metagenomics and culture.</title>
        <authorList>
            <person name="Gilroy R."/>
            <person name="Ravi A."/>
            <person name="Getino M."/>
            <person name="Pursley I."/>
            <person name="Horton D.L."/>
            <person name="Alikhan N.F."/>
            <person name="Baker D."/>
            <person name="Gharbi K."/>
            <person name="Hall N."/>
            <person name="Watson M."/>
            <person name="Adriaenssens E.M."/>
            <person name="Foster-Nyarko E."/>
            <person name="Jarju S."/>
            <person name="Secka A."/>
            <person name="Antonio M."/>
            <person name="Oren A."/>
            <person name="Chaudhuri R.R."/>
            <person name="La Ragione R."/>
            <person name="Hildebrand F."/>
            <person name="Pallen M.J."/>
        </authorList>
    </citation>
    <scope>NUCLEOTIDE SEQUENCE</scope>
    <source>
        <strain evidence="4">CHK33-4379</strain>
    </source>
</reference>
<dbReference type="EMBL" id="DVLL01000020">
    <property type="protein sequence ID" value="HIT59126.1"/>
    <property type="molecule type" value="Genomic_DNA"/>
</dbReference>
<comment type="catalytic activity">
    <reaction evidence="3">
        <text>dTTP + H2O = dTMP + diphosphate + H(+)</text>
        <dbReference type="Rhea" id="RHEA:28534"/>
        <dbReference type="ChEBI" id="CHEBI:15377"/>
        <dbReference type="ChEBI" id="CHEBI:15378"/>
        <dbReference type="ChEBI" id="CHEBI:33019"/>
        <dbReference type="ChEBI" id="CHEBI:37568"/>
        <dbReference type="ChEBI" id="CHEBI:63528"/>
        <dbReference type="EC" id="3.6.1.9"/>
    </reaction>
</comment>
<feature type="site" description="Important for substrate specificity" evidence="3">
    <location>
        <position position="156"/>
    </location>
</feature>
<comment type="subcellular location">
    <subcellularLocation>
        <location evidence="3">Cytoplasm</location>
    </subcellularLocation>
</comment>
<keyword evidence="3" id="KW-0546">Nucleotide metabolism</keyword>
<dbReference type="InterPro" id="IPR003697">
    <property type="entry name" value="Maf-like"/>
</dbReference>
<dbReference type="PANTHER" id="PTHR43213">
    <property type="entry name" value="BIFUNCTIONAL DTTP/UTP PYROPHOSPHATASE/METHYLTRANSFERASE PROTEIN-RELATED"/>
    <property type="match status" value="1"/>
</dbReference>
<comment type="catalytic activity">
    <reaction evidence="3">
        <text>UTP + H2O = UMP + diphosphate + H(+)</text>
        <dbReference type="Rhea" id="RHEA:29395"/>
        <dbReference type="ChEBI" id="CHEBI:15377"/>
        <dbReference type="ChEBI" id="CHEBI:15378"/>
        <dbReference type="ChEBI" id="CHEBI:33019"/>
        <dbReference type="ChEBI" id="CHEBI:46398"/>
        <dbReference type="ChEBI" id="CHEBI:57865"/>
        <dbReference type="EC" id="3.6.1.9"/>
    </reaction>
</comment>
<protein>
    <recommendedName>
        <fullName evidence="3">dTTP/UTP pyrophosphatase</fullName>
        <shortName evidence="3">dTTPase/UTPase</shortName>
        <ecNumber evidence="3">3.6.1.9</ecNumber>
    </recommendedName>
    <alternativeName>
        <fullName evidence="3">Nucleoside triphosphate pyrophosphatase</fullName>
    </alternativeName>
    <alternativeName>
        <fullName evidence="3">Nucleotide pyrophosphatase</fullName>
        <shortName evidence="3">Nucleotide PPase</shortName>
    </alternativeName>
</protein>
<comment type="function">
    <text evidence="3">Nucleoside triphosphate pyrophosphatase that hydrolyzes dTTP and UTP. May have a dual role in cell division arrest and in preventing the incorporation of modified nucleotides into cellular nucleic acids.</text>
</comment>
<comment type="caution">
    <text evidence="3">Lacks conserved residue(s) required for the propagation of feature annotation.</text>
</comment>
<name>A0A9D1GTX0_9FIRM</name>
<dbReference type="GO" id="GO:0009117">
    <property type="term" value="P:nucleotide metabolic process"/>
    <property type="evidence" value="ECO:0007669"/>
    <property type="project" value="UniProtKB-KW"/>
</dbReference>
<dbReference type="PANTHER" id="PTHR43213:SF5">
    <property type="entry name" value="BIFUNCTIONAL DTTP_UTP PYROPHOSPHATASE_METHYLTRANSFERASE PROTEIN-RELATED"/>
    <property type="match status" value="1"/>
</dbReference>
<keyword evidence="3" id="KW-0963">Cytoplasm</keyword>
<evidence type="ECO:0000313" key="4">
    <source>
        <dbReference type="EMBL" id="HIT59126.1"/>
    </source>
</evidence>
<dbReference type="HAMAP" id="MF_00528">
    <property type="entry name" value="Maf"/>
    <property type="match status" value="1"/>
</dbReference>
<dbReference type="Proteomes" id="UP000824136">
    <property type="component" value="Unassembled WGS sequence"/>
</dbReference>
<gene>
    <name evidence="4" type="primary">maf</name>
    <name evidence="4" type="ORF">IAC39_05410</name>
</gene>
<evidence type="ECO:0000256" key="3">
    <source>
        <dbReference type="HAMAP-Rule" id="MF_00528"/>
    </source>
</evidence>